<dbReference type="Gene3D" id="3.30.1360.120">
    <property type="entry name" value="Probable tRNA modification gtpase trme, domain 1"/>
    <property type="match status" value="1"/>
</dbReference>
<reference evidence="4 5" key="1">
    <citation type="submission" date="2023-02" db="EMBL/GenBank/DDBJ databases">
        <title>Genome sequence of Lentisphaera profundi SAORIC-696.</title>
        <authorList>
            <person name="Kim e."/>
            <person name="Cho J.-C."/>
            <person name="Choi A."/>
            <person name="Kang I."/>
        </authorList>
    </citation>
    <scope>NUCLEOTIDE SEQUENCE [LARGE SCALE GENOMIC DNA]</scope>
    <source>
        <strain evidence="4 5">SAORIC-696</strain>
    </source>
</reference>
<dbReference type="PROSITE" id="PS50005">
    <property type="entry name" value="TPR"/>
    <property type="match status" value="2"/>
</dbReference>
<dbReference type="InterPro" id="IPR019734">
    <property type="entry name" value="TPR_rpt"/>
</dbReference>
<feature type="domain" description="GCVT N-terminal" evidence="3">
    <location>
        <begin position="6"/>
        <end position="105"/>
    </location>
</feature>
<dbReference type="InterPro" id="IPR017703">
    <property type="entry name" value="YgfZ/GCV_T_CS"/>
</dbReference>
<keyword evidence="1" id="KW-0809">Transit peptide</keyword>
<evidence type="ECO:0000313" key="5">
    <source>
        <dbReference type="Proteomes" id="UP001214250"/>
    </source>
</evidence>
<feature type="repeat" description="TPR" evidence="2">
    <location>
        <begin position="362"/>
        <end position="395"/>
    </location>
</feature>
<dbReference type="Pfam" id="PF01571">
    <property type="entry name" value="GCV_T"/>
    <property type="match status" value="1"/>
</dbReference>
<dbReference type="SMART" id="SM00028">
    <property type="entry name" value="TPR"/>
    <property type="match status" value="3"/>
</dbReference>
<dbReference type="InterPro" id="IPR045179">
    <property type="entry name" value="YgfZ/GcvT"/>
</dbReference>
<dbReference type="RefSeq" id="WP_274152591.1">
    <property type="nucleotide sequence ID" value="NZ_CP117812.1"/>
</dbReference>
<dbReference type="Pfam" id="PF13432">
    <property type="entry name" value="TPR_16"/>
    <property type="match status" value="1"/>
</dbReference>
<dbReference type="Pfam" id="PF14559">
    <property type="entry name" value="TPR_19"/>
    <property type="match status" value="1"/>
</dbReference>
<dbReference type="EMBL" id="CP117812">
    <property type="protein sequence ID" value="WDE97913.1"/>
    <property type="molecule type" value="Genomic_DNA"/>
</dbReference>
<evidence type="ECO:0000256" key="2">
    <source>
        <dbReference type="PROSITE-ProRule" id="PRU00339"/>
    </source>
</evidence>
<protein>
    <submittedName>
        <fullName evidence="4">Tetratricopeptide repeat protein</fullName>
    </submittedName>
</protein>
<feature type="repeat" description="TPR" evidence="2">
    <location>
        <begin position="469"/>
        <end position="502"/>
    </location>
</feature>
<dbReference type="Proteomes" id="UP001214250">
    <property type="component" value="Chromosome 2"/>
</dbReference>
<keyword evidence="2" id="KW-0802">TPR repeat</keyword>
<keyword evidence="5" id="KW-1185">Reference proteome</keyword>
<dbReference type="NCBIfam" id="TIGR03317">
    <property type="entry name" value="ygfZ_signature"/>
    <property type="match status" value="1"/>
</dbReference>
<dbReference type="Gene3D" id="1.25.40.10">
    <property type="entry name" value="Tetratricopeptide repeat domain"/>
    <property type="match status" value="2"/>
</dbReference>
<dbReference type="SUPFAM" id="SSF103025">
    <property type="entry name" value="Folate-binding domain"/>
    <property type="match status" value="1"/>
</dbReference>
<dbReference type="InterPro" id="IPR027266">
    <property type="entry name" value="TrmE/GcvT-like"/>
</dbReference>
<proteinExistence type="predicted"/>
<dbReference type="SUPFAM" id="SSF48452">
    <property type="entry name" value="TPR-like"/>
    <property type="match status" value="1"/>
</dbReference>
<accession>A0ABY7VXB3</accession>
<organism evidence="4 5">
    <name type="scientific">Lentisphaera profundi</name>
    <dbReference type="NCBI Taxonomy" id="1658616"/>
    <lineage>
        <taxon>Bacteria</taxon>
        <taxon>Pseudomonadati</taxon>
        <taxon>Lentisphaerota</taxon>
        <taxon>Lentisphaeria</taxon>
        <taxon>Lentisphaerales</taxon>
        <taxon>Lentisphaeraceae</taxon>
        <taxon>Lentisphaera</taxon>
    </lineage>
</organism>
<evidence type="ECO:0000313" key="4">
    <source>
        <dbReference type="EMBL" id="WDE97913.1"/>
    </source>
</evidence>
<dbReference type="InterPro" id="IPR006222">
    <property type="entry name" value="GCVT_N"/>
</dbReference>
<sequence>MMNWLNNYNNVQKDSSFYELKDFCLLEVKGDDAEAVLQGQSTNDVKELNDKSMHLSSLLTPQGKIISHHFLLKINKNNFYLLCARSVVNDVKAHLEKHIIMEDADLTLRNELKLYHLYKLDASSSMMKEMGIQQVEARRIYEHNSQYLLTAGFLGLDSAILITAEKTPPALKLEMCDETFKSLRMEAGFPIQDADYNQSTLLPESGLQLHCVSYTKGCFTGQEIVARVKYRGNVNRYLSAILVDSVPAELKQNDFLCTIDGKKIGLYKSQTWSPVLKKFILYVYLNKKFREPGMSVSFIDSECQEYKGNVSSLPPVAESNAIELARECYYQALELFATSDEVQDIAAEPLLKRALYLDPSYQDAYEALGVLLSRHERFDEAIELMKRLKELSPNTVMAYTNLSVFYMKKGMIDEAEAEKQEGTLTTFRIAAAKRKQKINNKDLETAANAERERRRGMFNEVLEIDVDDLAANFGLGKIALELKQADEAIKYLEKCLELKRDYSVCCTLLARAYILVKREEEAKSLLLKGIVIAHEKGELMPKQEMEMLLQQLN</sequence>
<dbReference type="InterPro" id="IPR011990">
    <property type="entry name" value="TPR-like_helical_dom_sf"/>
</dbReference>
<name>A0ABY7VXB3_9BACT</name>
<evidence type="ECO:0000256" key="1">
    <source>
        <dbReference type="ARBA" id="ARBA00022946"/>
    </source>
</evidence>
<dbReference type="PANTHER" id="PTHR22602">
    <property type="entry name" value="TRANSFERASE CAF17, MITOCHONDRIAL-RELATED"/>
    <property type="match status" value="1"/>
</dbReference>
<evidence type="ECO:0000259" key="3">
    <source>
        <dbReference type="Pfam" id="PF01571"/>
    </source>
</evidence>
<gene>
    <name evidence="4" type="ORF">PQO03_18975</name>
</gene>
<dbReference type="PANTHER" id="PTHR22602:SF0">
    <property type="entry name" value="TRANSFERASE CAF17, MITOCHONDRIAL-RELATED"/>
    <property type="match status" value="1"/>
</dbReference>